<keyword evidence="1 4" id="KW-0732">Signal</keyword>
<dbReference type="PANTHER" id="PTHR34512">
    <property type="entry name" value="CELL SURFACE PROTEIN"/>
    <property type="match status" value="1"/>
</dbReference>
<evidence type="ECO:0000256" key="1">
    <source>
        <dbReference type="ARBA" id="ARBA00022729"/>
    </source>
</evidence>
<comment type="subunit">
    <text evidence="4">Part of the Bam complex.</text>
</comment>
<gene>
    <name evidence="4" type="primary">bamB</name>
    <name evidence="6" type="ORF">B0681_01630</name>
</gene>
<accession>A0A1T0CWT2</accession>
<name>A0A1T0CWT2_9GAMM</name>
<keyword evidence="7" id="KW-1185">Reference proteome</keyword>
<dbReference type="Gene3D" id="2.130.10.10">
    <property type="entry name" value="YVTN repeat-like/Quinoprotein amine dehydrogenase"/>
    <property type="match status" value="1"/>
</dbReference>
<evidence type="ECO:0000259" key="5">
    <source>
        <dbReference type="Pfam" id="PF13360"/>
    </source>
</evidence>
<dbReference type="NCBIfam" id="TIGR03300">
    <property type="entry name" value="assembly_YfgL"/>
    <property type="match status" value="1"/>
</dbReference>
<keyword evidence="4" id="KW-0449">Lipoprotein</keyword>
<dbReference type="InterPro" id="IPR011047">
    <property type="entry name" value="Quinoprotein_ADH-like_sf"/>
</dbReference>
<dbReference type="GO" id="GO:0009279">
    <property type="term" value="C:cell outer membrane"/>
    <property type="evidence" value="ECO:0007669"/>
    <property type="project" value="UniProtKB-SubCell"/>
</dbReference>
<dbReference type="SUPFAM" id="SSF50998">
    <property type="entry name" value="Quinoprotein alcohol dehydrogenase-like"/>
    <property type="match status" value="1"/>
</dbReference>
<dbReference type="GO" id="GO:0043165">
    <property type="term" value="P:Gram-negative-bacterium-type cell outer membrane assembly"/>
    <property type="evidence" value="ECO:0007669"/>
    <property type="project" value="UniProtKB-UniRule"/>
</dbReference>
<comment type="similarity">
    <text evidence="4">Belongs to the BamB family.</text>
</comment>
<keyword evidence="4" id="KW-0564">Palmitate</keyword>
<evidence type="ECO:0000256" key="3">
    <source>
        <dbReference type="ARBA" id="ARBA00023237"/>
    </source>
</evidence>
<protein>
    <recommendedName>
        <fullName evidence="4">Outer membrane protein assembly factor BamB</fullName>
    </recommendedName>
</protein>
<feature type="domain" description="Pyrrolo-quinoline quinone repeat" evidence="5">
    <location>
        <begin position="89"/>
        <end position="321"/>
    </location>
</feature>
<dbReference type="HAMAP" id="MF_00923">
    <property type="entry name" value="OM_assembly_BamB"/>
    <property type="match status" value="1"/>
</dbReference>
<reference evidence="6 7" key="1">
    <citation type="submission" date="2017-02" db="EMBL/GenBank/DDBJ databases">
        <title>Draft genome sequence of Moraxella porci CCUG 54912T type strain.</title>
        <authorList>
            <person name="Salva-Serra F."/>
            <person name="Engstrom-Jakobsson H."/>
            <person name="Thorell K."/>
            <person name="Jaen-Luchoro D."/>
            <person name="Gonzales-Siles L."/>
            <person name="Karlsson R."/>
            <person name="Yazdan S."/>
            <person name="Boulund F."/>
            <person name="Johnning A."/>
            <person name="Engstrand L."/>
            <person name="Kristiansson E."/>
            <person name="Moore E."/>
        </authorList>
    </citation>
    <scope>NUCLEOTIDE SEQUENCE [LARGE SCALE GENOMIC DNA]</scope>
    <source>
        <strain evidence="6 7">CCUG 54912</strain>
    </source>
</reference>
<dbReference type="Proteomes" id="UP000190683">
    <property type="component" value="Unassembled WGS sequence"/>
</dbReference>
<dbReference type="InterPro" id="IPR015943">
    <property type="entry name" value="WD40/YVTN_repeat-like_dom_sf"/>
</dbReference>
<comment type="subcellular location">
    <subcellularLocation>
        <location evidence="4">Cell outer membrane</location>
        <topology evidence="4">Lipid-anchor</topology>
    </subcellularLocation>
</comment>
<keyword evidence="3 4" id="KW-0998">Cell outer membrane</keyword>
<dbReference type="PROSITE" id="PS51257">
    <property type="entry name" value="PROKAR_LIPOPROTEIN"/>
    <property type="match status" value="1"/>
</dbReference>
<dbReference type="RefSeq" id="WP_078316994.1">
    <property type="nucleotide sequence ID" value="NZ_MUYV01000001.1"/>
</dbReference>
<comment type="caution">
    <text evidence="6">The sequence shown here is derived from an EMBL/GenBank/DDBJ whole genome shotgun (WGS) entry which is preliminary data.</text>
</comment>
<dbReference type="AlphaFoldDB" id="A0A1T0CWT2"/>
<sequence>MYQRYMKTALVVALAVAMVGCGTKSIKPTERKPAKLTSIQAPVSVLNQVASVRLDTGKSTLGRSRAKAKDVIDLQVAPVANGFIAASRGGVVSAVINGATAWQLNVGDAITSAVGIDAAGSAAVVGTRSGKIIAIDAQTGTQRWAADLSASSLAPALVMSDRVIVTTNGGAAIGLDIATGNSIWQYHTQAPNTSVRGMAKPLQIDARTVLVGASDGRIHAIDSITGAPQWVRRVGLASGVGEISKLRDVDAAPTVAGSHLYAASYSGQLAGFDMSTGRTLFISELASADALTVLGSAVIGSSIDGEVVAFDRLTGDQLWQNDELKYRGLTNPVTIGQHIAVGDQQGVIHVLNASGQIISRVSTKGELTSLNVVNNRLYAQSTDGIVSIYQF</sequence>
<dbReference type="InterPro" id="IPR017687">
    <property type="entry name" value="BamB"/>
</dbReference>
<dbReference type="EMBL" id="MUYV01000001">
    <property type="protein sequence ID" value="OOS26601.1"/>
    <property type="molecule type" value="Genomic_DNA"/>
</dbReference>
<proteinExistence type="inferred from homology"/>
<comment type="function">
    <text evidence="4">Part of the outer membrane protein assembly complex, which is involved in assembly and insertion of beta-barrel proteins into the outer membrane.</text>
</comment>
<keyword evidence="2 4" id="KW-0472">Membrane</keyword>
<evidence type="ECO:0000313" key="7">
    <source>
        <dbReference type="Proteomes" id="UP000190683"/>
    </source>
</evidence>
<organism evidence="6 7">
    <name type="scientific">Moraxella porci DSM 25326</name>
    <dbReference type="NCBI Taxonomy" id="573983"/>
    <lineage>
        <taxon>Bacteria</taxon>
        <taxon>Pseudomonadati</taxon>
        <taxon>Pseudomonadota</taxon>
        <taxon>Gammaproteobacteria</taxon>
        <taxon>Moraxellales</taxon>
        <taxon>Moraxellaceae</taxon>
        <taxon>Moraxella</taxon>
    </lineage>
</organism>
<dbReference type="STRING" id="573983.B0681_01630"/>
<dbReference type="Pfam" id="PF13360">
    <property type="entry name" value="PQQ_2"/>
    <property type="match status" value="1"/>
</dbReference>
<dbReference type="PANTHER" id="PTHR34512:SF30">
    <property type="entry name" value="OUTER MEMBRANE PROTEIN ASSEMBLY FACTOR BAMB"/>
    <property type="match status" value="1"/>
</dbReference>
<dbReference type="InterPro" id="IPR002372">
    <property type="entry name" value="PQQ_rpt_dom"/>
</dbReference>
<dbReference type="SMART" id="SM00564">
    <property type="entry name" value="PQQ"/>
    <property type="match status" value="6"/>
</dbReference>
<dbReference type="GO" id="GO:0051205">
    <property type="term" value="P:protein insertion into membrane"/>
    <property type="evidence" value="ECO:0007669"/>
    <property type="project" value="UniProtKB-UniRule"/>
</dbReference>
<evidence type="ECO:0000256" key="2">
    <source>
        <dbReference type="ARBA" id="ARBA00023136"/>
    </source>
</evidence>
<evidence type="ECO:0000313" key="6">
    <source>
        <dbReference type="EMBL" id="OOS26601.1"/>
    </source>
</evidence>
<evidence type="ECO:0000256" key="4">
    <source>
        <dbReference type="HAMAP-Rule" id="MF_00923"/>
    </source>
</evidence>
<dbReference type="InterPro" id="IPR018391">
    <property type="entry name" value="PQQ_b-propeller_rpt"/>
</dbReference>